<reference evidence="2" key="2">
    <citation type="journal article" date="2022" name="J Glob Antimicrob Resist">
        <title>Comparative analysis of IMP-4- and OXA-58-containing plasmids of three carbapenemase-producing Acinetobacter ursingii strains in the Netherlands.</title>
        <authorList>
            <person name="Hendrickx A.P.A."/>
            <person name="Schade R.P."/>
            <person name="Landman F."/>
            <person name="Bosch T."/>
            <person name="Schouls L.M."/>
            <person name="van Dijk K."/>
        </authorList>
    </citation>
    <scope>NUCLEOTIDE SEQUENCE</scope>
    <source>
        <strain evidence="2">RIVM_C010559</strain>
    </source>
</reference>
<dbReference type="AlphaFoldDB" id="A0A2N6VBX9"/>
<dbReference type="EMBL" id="DPVE01000278">
    <property type="protein sequence ID" value="HCK31415.1"/>
    <property type="molecule type" value="Genomic_DNA"/>
</dbReference>
<dbReference type="Proteomes" id="UP000263596">
    <property type="component" value="Unassembled WGS sequence"/>
</dbReference>
<evidence type="ECO:0000313" key="1">
    <source>
        <dbReference type="EMBL" id="HCK31415.1"/>
    </source>
</evidence>
<evidence type="ECO:0000313" key="2">
    <source>
        <dbReference type="EMBL" id="UYF72406.1"/>
    </source>
</evidence>
<protein>
    <recommendedName>
        <fullName evidence="4">Protein ActB</fullName>
    </recommendedName>
</protein>
<gene>
    <name evidence="1" type="ORF">DHW29_15360</name>
    <name evidence="2" type="ORF">LSO60_03780</name>
</gene>
<dbReference type="STRING" id="108980.GCA_000934145_00925"/>
<sequence>MSLSSHYIQILDMQFSGHVSSQEFEDWLSQIQVFLDQGRAFVLIMQTLPQTEFPEDYREIQSRWYKSYKSLFFQYCLGLARIAQDEDDRIRLDTPALQQAWRVPYFVSLSKTDALDWAVQRSLCKTQIT</sequence>
<dbReference type="RefSeq" id="WP_049174748.1">
    <property type="nucleotide sequence ID" value="NZ_BKFK01000010.1"/>
</dbReference>
<organism evidence="1 3">
    <name type="scientific">Acinetobacter ursingii</name>
    <dbReference type="NCBI Taxonomy" id="108980"/>
    <lineage>
        <taxon>Bacteria</taxon>
        <taxon>Pseudomonadati</taxon>
        <taxon>Pseudomonadota</taxon>
        <taxon>Gammaproteobacteria</taxon>
        <taxon>Moraxellales</taxon>
        <taxon>Moraxellaceae</taxon>
        <taxon>Acinetobacter</taxon>
    </lineage>
</organism>
<evidence type="ECO:0000313" key="3">
    <source>
        <dbReference type="Proteomes" id="UP000263596"/>
    </source>
</evidence>
<evidence type="ECO:0008006" key="4">
    <source>
        <dbReference type="Google" id="ProtNLM"/>
    </source>
</evidence>
<name>A0A2N6VBX9_9GAMM</name>
<reference evidence="1 3" key="1">
    <citation type="journal article" date="2018" name="Nat. Biotechnol.">
        <title>A standardized bacterial taxonomy based on genome phylogeny substantially revises the tree of life.</title>
        <authorList>
            <person name="Parks D.H."/>
            <person name="Chuvochina M."/>
            <person name="Waite D.W."/>
            <person name="Rinke C."/>
            <person name="Skarshewski A."/>
            <person name="Chaumeil P.A."/>
            <person name="Hugenholtz P."/>
        </authorList>
    </citation>
    <scope>NUCLEOTIDE SEQUENCE [LARGE SCALE GENOMIC DNA]</scope>
    <source>
        <strain evidence="1">UBA9669</strain>
    </source>
</reference>
<dbReference type="Proteomes" id="UP001164064">
    <property type="component" value="Chromosome"/>
</dbReference>
<dbReference type="EMBL" id="CP089051">
    <property type="protein sequence ID" value="UYF72406.1"/>
    <property type="molecule type" value="Genomic_DNA"/>
</dbReference>
<accession>A0A2N6VBX9</accession>
<proteinExistence type="predicted"/>